<proteinExistence type="predicted"/>
<accession>A0A1G9GMT3</accession>
<evidence type="ECO:0000313" key="1">
    <source>
        <dbReference type="EMBL" id="SDL01795.1"/>
    </source>
</evidence>
<dbReference type="OrthoDB" id="4868247at2"/>
<gene>
    <name evidence="1" type="ORF">SAMN05660472_02470</name>
</gene>
<keyword evidence="2" id="KW-1185">Reference proteome</keyword>
<dbReference type="RefSeq" id="WP_090553997.1">
    <property type="nucleotide sequence ID" value="NZ_FNFP01000006.1"/>
</dbReference>
<sequence>MGKRHLVVLFIILVIIQLAVPLNMIIQREITLSKGNVHNFKMTLIDPYDPFRGRYVDIVVENNFVIIEKNEEYGRGEVVYITLKKDKDGYTAFKKVYREAPHNEEYIKTKITYVDTWSQEEPKAYFQIPFDRYYMEEKAAPIAEQKVLEHLQKNEENVYVAVRIRKGMAVIESLFVGERTIEEMVKTRDN</sequence>
<protein>
    <submittedName>
        <fullName evidence="1">Uncharacterized membrane-anchored protein</fullName>
    </submittedName>
</protein>
<dbReference type="InterPro" id="IPR025833">
    <property type="entry name" value="GDYXXLXY"/>
</dbReference>
<dbReference type="EMBL" id="FNFP01000006">
    <property type="protein sequence ID" value="SDL01795.1"/>
    <property type="molecule type" value="Genomic_DNA"/>
</dbReference>
<dbReference type="Pfam" id="PF14345">
    <property type="entry name" value="GDYXXLXY"/>
    <property type="match status" value="1"/>
</dbReference>
<dbReference type="Proteomes" id="UP000198718">
    <property type="component" value="Unassembled WGS sequence"/>
</dbReference>
<name>A0A1G9GMT3_9FIRM</name>
<evidence type="ECO:0000313" key="2">
    <source>
        <dbReference type="Proteomes" id="UP000198718"/>
    </source>
</evidence>
<dbReference type="STRING" id="393762.SAMN05660472_02470"/>
<reference evidence="1 2" key="1">
    <citation type="submission" date="2016-10" db="EMBL/GenBank/DDBJ databases">
        <authorList>
            <person name="de Groot N.N."/>
        </authorList>
    </citation>
    <scope>NUCLEOTIDE SEQUENCE [LARGE SCALE GENOMIC DNA]</scope>
    <source>
        <strain evidence="1 2">DSM 18346</strain>
    </source>
</reference>
<organism evidence="1 2">
    <name type="scientific">Natronincola ferrireducens</name>
    <dbReference type="NCBI Taxonomy" id="393762"/>
    <lineage>
        <taxon>Bacteria</taxon>
        <taxon>Bacillati</taxon>
        <taxon>Bacillota</taxon>
        <taxon>Clostridia</taxon>
        <taxon>Peptostreptococcales</taxon>
        <taxon>Natronincolaceae</taxon>
        <taxon>Natronincola</taxon>
    </lineage>
</organism>
<dbReference type="AlphaFoldDB" id="A0A1G9GMT3"/>